<sequence>MSWKRKFKFERAPLIDNDEVRRSKEKFGFMGSKQPVESARTSQRNVSKVPNVLGEDPFSIEAHVNVLHSQYQKVQPDTKIVKDRMQQTFAWRRKEIADGMTLAETLEKYPFLRTSRGLCDEVQRIHPAMENVQQRFSEGFACIMPKVLHLTQGKSPLYQLYQEARKEALTEDVPDIDRRAALLFLPYIFRENTDLFIMLGECDSPSPYPTIHLTSQDWKMAFTKRATTIVKADDVVVCHTQTVDEGIISAFCTYFVFNLASPRHLKNTLVFLQRIQV</sequence>
<dbReference type="InterPro" id="IPR042812">
    <property type="entry name" value="SAMD3"/>
</dbReference>
<protein>
    <submittedName>
        <fullName evidence="1">Uncharacterized protein</fullName>
    </submittedName>
</protein>
<evidence type="ECO:0000313" key="2">
    <source>
        <dbReference type="Proteomes" id="UP001469553"/>
    </source>
</evidence>
<accession>A0ABV0Z5J5</accession>
<proteinExistence type="predicted"/>
<keyword evidence="2" id="KW-1185">Reference proteome</keyword>
<reference evidence="1 2" key="1">
    <citation type="submission" date="2021-06" db="EMBL/GenBank/DDBJ databases">
        <authorList>
            <person name="Palmer J.M."/>
        </authorList>
    </citation>
    <scope>NUCLEOTIDE SEQUENCE [LARGE SCALE GENOMIC DNA]</scope>
    <source>
        <strain evidence="1 2">AS_MEX2019</strain>
        <tissue evidence="1">Muscle</tissue>
    </source>
</reference>
<dbReference type="PANTHER" id="PTHR47302:SF1">
    <property type="entry name" value="STERILE ALPHA MOTIF DOMAIN-CONTAINING PROTEIN 3"/>
    <property type="match status" value="1"/>
</dbReference>
<organism evidence="1 2">
    <name type="scientific">Ameca splendens</name>
    <dbReference type="NCBI Taxonomy" id="208324"/>
    <lineage>
        <taxon>Eukaryota</taxon>
        <taxon>Metazoa</taxon>
        <taxon>Chordata</taxon>
        <taxon>Craniata</taxon>
        <taxon>Vertebrata</taxon>
        <taxon>Euteleostomi</taxon>
        <taxon>Actinopterygii</taxon>
        <taxon>Neopterygii</taxon>
        <taxon>Teleostei</taxon>
        <taxon>Neoteleostei</taxon>
        <taxon>Acanthomorphata</taxon>
        <taxon>Ovalentaria</taxon>
        <taxon>Atherinomorphae</taxon>
        <taxon>Cyprinodontiformes</taxon>
        <taxon>Goodeidae</taxon>
        <taxon>Ameca</taxon>
    </lineage>
</organism>
<dbReference type="PANTHER" id="PTHR47302">
    <property type="entry name" value="STERILE ALPHA MOTIF DOMAIN-CONTAINING PROTEIN 3"/>
    <property type="match status" value="1"/>
</dbReference>
<comment type="caution">
    <text evidence="1">The sequence shown here is derived from an EMBL/GenBank/DDBJ whole genome shotgun (WGS) entry which is preliminary data.</text>
</comment>
<dbReference type="Proteomes" id="UP001469553">
    <property type="component" value="Unassembled WGS sequence"/>
</dbReference>
<gene>
    <name evidence="1" type="ORF">AMECASPLE_032955</name>
</gene>
<name>A0ABV0Z5J5_9TELE</name>
<dbReference type="EMBL" id="JAHRIP010051392">
    <property type="protein sequence ID" value="MEQ2301147.1"/>
    <property type="molecule type" value="Genomic_DNA"/>
</dbReference>
<evidence type="ECO:0000313" key="1">
    <source>
        <dbReference type="EMBL" id="MEQ2301147.1"/>
    </source>
</evidence>